<comment type="caution">
    <text evidence="1">The sequence shown here is derived from an EMBL/GenBank/DDBJ whole genome shotgun (WGS) entry which is preliminary data.</text>
</comment>
<accession>A0ABD5IX02</accession>
<proteinExistence type="predicted"/>
<dbReference type="RefSeq" id="WP_080862762.1">
    <property type="nucleotide sequence ID" value="NZ_JARTLI010000020.1"/>
</dbReference>
<evidence type="ECO:0000313" key="2">
    <source>
        <dbReference type="Proteomes" id="UP001339962"/>
    </source>
</evidence>
<dbReference type="Proteomes" id="UP001339962">
    <property type="component" value="Unassembled WGS sequence"/>
</dbReference>
<organism evidence="1 2">
    <name type="scientific">Anoxybacteroides rupiense</name>
    <dbReference type="NCBI Taxonomy" id="311460"/>
    <lineage>
        <taxon>Bacteria</taxon>
        <taxon>Bacillati</taxon>
        <taxon>Bacillota</taxon>
        <taxon>Bacilli</taxon>
        <taxon>Bacillales</taxon>
        <taxon>Anoxybacillaceae</taxon>
        <taxon>Anoxybacteroides</taxon>
    </lineage>
</organism>
<name>A0ABD5IX02_9BACL</name>
<dbReference type="EMBL" id="JARTLI010000020">
    <property type="protein sequence ID" value="MED5052436.1"/>
    <property type="molecule type" value="Genomic_DNA"/>
</dbReference>
<evidence type="ECO:0000313" key="1">
    <source>
        <dbReference type="EMBL" id="MED5052436.1"/>
    </source>
</evidence>
<dbReference type="AlphaFoldDB" id="A0ABD5IX02"/>
<reference evidence="1 2" key="1">
    <citation type="submission" date="2023-03" db="EMBL/GenBank/DDBJ databases">
        <title>Bacillus Genome Sequencing.</title>
        <authorList>
            <person name="Dunlap C."/>
        </authorList>
    </citation>
    <scope>NUCLEOTIDE SEQUENCE [LARGE SCALE GENOMIC DNA]</scope>
    <source>
        <strain evidence="1 2">NRS-38</strain>
    </source>
</reference>
<protein>
    <submittedName>
        <fullName evidence="1">DUF2642 domain-containing protein</fullName>
    </submittedName>
</protein>
<sequence>MATNPQTEKLKKQLVALTQRLTPTDSANCGIDFSFMIDLLGIDLDFSIHLPCPNPPTPGGLEQYLYKEIVVTTPSEVISGTLIAIQEDYIVMVEFDGSLVLIPLDKIEEVNEI</sequence>
<gene>
    <name evidence="1" type="ORF">P9850_11300</name>
</gene>